<proteinExistence type="predicted"/>
<evidence type="ECO:0000313" key="1">
    <source>
        <dbReference type="EMBL" id="KPC17247.1"/>
    </source>
</evidence>
<reference evidence="1 3" key="2">
    <citation type="submission" date="2015-10" db="EMBL/GenBank/DDBJ databases">
        <title>Comparative genomics and high-throughput reverse genetic screens identify a new phytobacterial MAMP and an Arabidopsis receptor required for immune elicitation.</title>
        <authorList>
            <person name="Mott G.A."/>
            <person name="Thakur S."/>
            <person name="Wang P.W."/>
            <person name="Desveaux D."/>
            <person name="Guttman D.S."/>
        </authorList>
    </citation>
    <scope>NUCLEOTIDE SEQUENCE [LARGE SCALE GENOMIC DNA]</scope>
    <source>
        <strain evidence="1 3">107</strain>
    </source>
</reference>
<reference evidence="1 3" key="1">
    <citation type="submission" date="2015-07" db="EMBL/GenBank/DDBJ databases">
        <authorList>
            <person name="O'Brien H.E."/>
            <person name="Thakur S."/>
            <person name="Gong Y."/>
            <person name="Wang P.W."/>
            <person name="Guttman D.S."/>
        </authorList>
    </citation>
    <scope>NUCLEOTIDE SEQUENCE [LARGE SCALE GENOMIC DNA]</scope>
    <source>
        <strain evidence="1 3">107</strain>
    </source>
</reference>
<organism evidence="1 3">
    <name type="scientific">Pseudomonas amygdali pv. lachrymans</name>
    <name type="common">Pseudomonas syringae pv. lachrymans</name>
    <dbReference type="NCBI Taxonomy" id="53707"/>
    <lineage>
        <taxon>Bacteria</taxon>
        <taxon>Pseudomonadati</taxon>
        <taxon>Pseudomonadota</taxon>
        <taxon>Gammaproteobacteria</taxon>
        <taxon>Pseudomonadales</taxon>
        <taxon>Pseudomonadaceae</taxon>
        <taxon>Pseudomonas</taxon>
        <taxon>Pseudomonas amygdali</taxon>
    </lineage>
</organism>
<dbReference type="EMBL" id="LGLK01000057">
    <property type="protein sequence ID" value="KPC18206.1"/>
    <property type="molecule type" value="Genomic_DNA"/>
</dbReference>
<evidence type="ECO:0000313" key="3">
    <source>
        <dbReference type="Proteomes" id="UP000037943"/>
    </source>
</evidence>
<accession>A0ABR5KRM9</accession>
<dbReference type="EMBL" id="LGLK01000057">
    <property type="protein sequence ID" value="KPC17247.1"/>
    <property type="molecule type" value="Genomic_DNA"/>
</dbReference>
<keyword evidence="3" id="KW-1185">Reference proteome</keyword>
<dbReference type="Proteomes" id="UP000037943">
    <property type="component" value="Unassembled WGS sequence"/>
</dbReference>
<evidence type="ECO:0000313" key="2">
    <source>
        <dbReference type="EMBL" id="KPC18206.1"/>
    </source>
</evidence>
<protein>
    <submittedName>
        <fullName evidence="1">Uncharacterized protein</fullName>
    </submittedName>
</protein>
<gene>
    <name evidence="1" type="ORF">AC499_0449</name>
    <name evidence="2" type="ORF">AC499_1408</name>
</gene>
<sequence length="447" mass="49488">MKEKTLGGTMNRSHQHQSLMADIQALGSGFITNRVSVSDTYLGCAGASKQGISPADFDKLRVISEQAQTLLLRYKEMYGSLAGLREHLYELKFGMLACAGYALLCETPMLGQVIEYLYNDLSPRDLQHVKNGFKTGDFEPMLKANSGFLPPFPLEYIRSGGNAAYQFFYDFGRNRAARMILEKIKNEELSVSELHPIIDLLSENDPEKPTAWEIALSGLEDYLIEASFEPYLELRQHIFGTADASVTECSRRLNNVLAQILNGPSFRAEDCSMTENAQIIRSNELYARFSLIMDIKDSIHDVTHYDYNPQDGDSTAGLACSKLLSEFIKDLGLSDVDISALIFMEVEQDRAGEAYGKALANPASGGFRVVELLAPHTHDIKHAVNTKSKFHIPLGLLNAMSDGVLAEVMETDDAKILMHGLKGDRAYLNGIKDRARLDDVLGADLGL</sequence>
<name>A0ABR5KRM9_PSEAV</name>
<comment type="caution">
    <text evidence="1">The sequence shown here is derived from an EMBL/GenBank/DDBJ whole genome shotgun (WGS) entry which is preliminary data.</text>
</comment>